<dbReference type="PANTHER" id="PTHR24286">
    <property type="entry name" value="CYTOCHROME P450 26"/>
    <property type="match status" value="1"/>
</dbReference>
<dbReference type="GO" id="GO:0005506">
    <property type="term" value="F:iron ion binding"/>
    <property type="evidence" value="ECO:0007669"/>
    <property type="project" value="InterPro"/>
</dbReference>
<dbReference type="GO" id="GO:0004497">
    <property type="term" value="F:monooxygenase activity"/>
    <property type="evidence" value="ECO:0007669"/>
    <property type="project" value="UniProtKB-KW"/>
</dbReference>
<dbReference type="InterPro" id="IPR036396">
    <property type="entry name" value="Cyt_P450_sf"/>
</dbReference>
<dbReference type="GO" id="GO:0010268">
    <property type="term" value="P:brassinosteroid homeostasis"/>
    <property type="evidence" value="ECO:0007669"/>
    <property type="project" value="TreeGrafter"/>
</dbReference>
<keyword evidence="7" id="KW-0503">Monooxygenase</keyword>
<dbReference type="GO" id="GO:0020037">
    <property type="term" value="F:heme binding"/>
    <property type="evidence" value="ECO:0007669"/>
    <property type="project" value="InterPro"/>
</dbReference>
<dbReference type="GO" id="GO:0016020">
    <property type="term" value="C:membrane"/>
    <property type="evidence" value="ECO:0007669"/>
    <property type="project" value="UniProtKB-SubCell"/>
</dbReference>
<dbReference type="Proteomes" id="UP001652660">
    <property type="component" value="Chromosome 2c"/>
</dbReference>
<keyword evidence="3 6" id="KW-0479">Metal-binding</keyword>
<evidence type="ECO:0000256" key="4">
    <source>
        <dbReference type="ARBA" id="ARBA00022989"/>
    </source>
</evidence>
<comment type="cofactor">
    <cofactor evidence="6">
        <name>heme</name>
        <dbReference type="ChEBI" id="CHEBI:30413"/>
    </cofactor>
</comment>
<name>A0A6P6VJI1_COFAR</name>
<dbReference type="OrthoDB" id="1372046at2759"/>
<comment type="subcellular location">
    <subcellularLocation>
        <location evidence="1">Membrane</location>
        <topology evidence="1">Single-pass membrane protein</topology>
    </subcellularLocation>
</comment>
<dbReference type="GeneID" id="113724120"/>
<evidence type="ECO:0000313" key="10">
    <source>
        <dbReference type="RefSeq" id="XP_071931566.1"/>
    </source>
</evidence>
<keyword evidence="5 6" id="KW-0408">Iron</keyword>
<evidence type="ECO:0000256" key="3">
    <source>
        <dbReference type="ARBA" id="ARBA00022723"/>
    </source>
</evidence>
<evidence type="ECO:0000313" key="9">
    <source>
        <dbReference type="RefSeq" id="XP_027102861.2"/>
    </source>
</evidence>
<keyword evidence="2" id="KW-0812">Transmembrane</keyword>
<dbReference type="PANTHER" id="PTHR24286:SF185">
    <property type="entry name" value="CYTOCHROME P450 87A3-LIKE"/>
    <property type="match status" value="1"/>
</dbReference>
<reference evidence="9 10" key="2">
    <citation type="submission" date="2025-05" db="UniProtKB">
        <authorList>
            <consortium name="RefSeq"/>
        </authorList>
    </citation>
    <scope>IDENTIFICATION</scope>
    <source>
        <tissue evidence="9 10">Leaves</tissue>
    </source>
</reference>
<evidence type="ECO:0000256" key="1">
    <source>
        <dbReference type="ARBA" id="ARBA00004167"/>
    </source>
</evidence>
<dbReference type="GO" id="GO:0016705">
    <property type="term" value="F:oxidoreductase activity, acting on paired donors, with incorporation or reduction of molecular oxygen"/>
    <property type="evidence" value="ECO:0007669"/>
    <property type="project" value="InterPro"/>
</dbReference>
<dbReference type="Pfam" id="PF00067">
    <property type="entry name" value="p450"/>
    <property type="match status" value="1"/>
</dbReference>
<dbReference type="RefSeq" id="XP_027102861.2">
    <property type="nucleotide sequence ID" value="XM_027247060.2"/>
</dbReference>
<evidence type="ECO:0000256" key="7">
    <source>
        <dbReference type="RuleBase" id="RU000461"/>
    </source>
</evidence>
<keyword evidence="7" id="KW-0560">Oxidoreductase</keyword>
<dbReference type="SUPFAM" id="SSF48264">
    <property type="entry name" value="Cytochrome P450"/>
    <property type="match status" value="1"/>
</dbReference>
<dbReference type="Gene3D" id="1.10.630.10">
    <property type="entry name" value="Cytochrome P450"/>
    <property type="match status" value="1"/>
</dbReference>
<evidence type="ECO:0000256" key="2">
    <source>
        <dbReference type="ARBA" id="ARBA00022692"/>
    </source>
</evidence>
<dbReference type="GO" id="GO:0016132">
    <property type="term" value="P:brassinosteroid biosynthetic process"/>
    <property type="evidence" value="ECO:0007669"/>
    <property type="project" value="TreeGrafter"/>
</dbReference>
<feature type="binding site" description="axial binding residue" evidence="6">
    <location>
        <position position="420"/>
    </location>
    <ligand>
        <name>heme</name>
        <dbReference type="ChEBI" id="CHEBI:30413"/>
    </ligand>
    <ligandPart>
        <name>Fe</name>
        <dbReference type="ChEBI" id="CHEBI:18248"/>
    </ligandPart>
</feature>
<sequence>MLFACAIIALIVMLFSHWVYRWRNPKCNGVLPPGSMGLPIIGETIEYLTPYATDDLPPFLQKRISRYGPIFRTNILGQSVVISTDAEVNYRVFQQENNCFELCYSESFTRITGKQGLAGYHGDFHKYLRSLMLKLVSPEALREKMINDMVDNTREHLSSWSKLGKVDAKDGTDELLFKLAAEKMLGYEESKARKKLRECYSTLMDGLISIPLNFPGTAFYACLQGRKKAMKVIKDIFEMRRSGNHTKRVLVDHLLEEIEKEDTFLNEEIAMDLLFLFLFAAHETTATVMTLTLRFLNDHPNVMAELKREHEKILKMRETKNSRVSWKEYKSMTFTHMVINEVVRVINVAPGIFRKVLKDVEIKGYTIPAGWKIMVCPALIHLDPNRYDNPYEFNPWRWEGKDLHTGSKNFMAFGGGVRLCVGADFAKLQMSIFLHYMATKYTWRVIDEGDKIRIPIGVRFRKGLRIEISENE</sequence>
<dbReference type="InterPro" id="IPR002403">
    <property type="entry name" value="Cyt_P450_E_grp-IV"/>
</dbReference>
<organism evidence="8 9">
    <name type="scientific">Coffea arabica</name>
    <name type="common">Arabian coffee</name>
    <dbReference type="NCBI Taxonomy" id="13443"/>
    <lineage>
        <taxon>Eukaryota</taxon>
        <taxon>Viridiplantae</taxon>
        <taxon>Streptophyta</taxon>
        <taxon>Embryophyta</taxon>
        <taxon>Tracheophyta</taxon>
        <taxon>Spermatophyta</taxon>
        <taxon>Magnoliopsida</taxon>
        <taxon>eudicotyledons</taxon>
        <taxon>Gunneridae</taxon>
        <taxon>Pentapetalae</taxon>
        <taxon>asterids</taxon>
        <taxon>lamiids</taxon>
        <taxon>Gentianales</taxon>
        <taxon>Rubiaceae</taxon>
        <taxon>Ixoroideae</taxon>
        <taxon>Gardenieae complex</taxon>
        <taxon>Bertiereae - Coffeeae clade</taxon>
        <taxon>Coffeeae</taxon>
        <taxon>Coffea</taxon>
    </lineage>
</organism>
<keyword evidence="8" id="KW-1185">Reference proteome</keyword>
<dbReference type="InterPro" id="IPR001128">
    <property type="entry name" value="Cyt_P450"/>
</dbReference>
<keyword evidence="4" id="KW-0472">Membrane</keyword>
<dbReference type="GO" id="GO:0016125">
    <property type="term" value="P:sterol metabolic process"/>
    <property type="evidence" value="ECO:0007669"/>
    <property type="project" value="TreeGrafter"/>
</dbReference>
<dbReference type="InterPro" id="IPR017972">
    <property type="entry name" value="Cyt_P450_CS"/>
</dbReference>
<proteinExistence type="inferred from homology"/>
<dbReference type="CDD" id="cd11043">
    <property type="entry name" value="CYP90-like"/>
    <property type="match status" value="1"/>
</dbReference>
<protein>
    <submittedName>
        <fullName evidence="9 10">Cytochrome P450 87A3-like</fullName>
    </submittedName>
</protein>
<accession>A0A6P6VJI1</accession>
<comment type="similarity">
    <text evidence="7">Belongs to the cytochrome P450 family.</text>
</comment>
<evidence type="ECO:0000313" key="8">
    <source>
        <dbReference type="Proteomes" id="UP001652660"/>
    </source>
</evidence>
<dbReference type="AlphaFoldDB" id="A0A6P6VJI1"/>
<dbReference type="PRINTS" id="PR00465">
    <property type="entry name" value="EP450IV"/>
</dbReference>
<dbReference type="PRINTS" id="PR00385">
    <property type="entry name" value="P450"/>
</dbReference>
<keyword evidence="4" id="KW-1133">Transmembrane helix</keyword>
<evidence type="ECO:0000256" key="6">
    <source>
        <dbReference type="PIRSR" id="PIRSR602403-1"/>
    </source>
</evidence>
<evidence type="ECO:0000256" key="5">
    <source>
        <dbReference type="ARBA" id="ARBA00023004"/>
    </source>
</evidence>
<dbReference type="PROSITE" id="PS00086">
    <property type="entry name" value="CYTOCHROME_P450"/>
    <property type="match status" value="1"/>
</dbReference>
<dbReference type="RefSeq" id="XP_071931566.1">
    <property type="nucleotide sequence ID" value="XM_072075465.1"/>
</dbReference>
<reference evidence="8" key="1">
    <citation type="journal article" date="2025" name="Foods">
        <title>Unveiling the Microbial Signatures of Arabica Coffee Cherries: Insights into Ripeness Specific Diversity, Functional Traits, and Implications for Quality and Safety.</title>
        <authorList>
            <consortium name="RefSeq"/>
            <person name="Tenea G.N."/>
            <person name="Cifuentes V."/>
            <person name="Reyes P."/>
            <person name="Cevallos-Vallejos M."/>
        </authorList>
    </citation>
    <scope>NUCLEOTIDE SEQUENCE [LARGE SCALE GENOMIC DNA]</scope>
</reference>
<gene>
    <name evidence="9" type="primary">LOC113724120</name>
    <name evidence="10" type="synonym">LOC140035256</name>
</gene>
<keyword evidence="6 7" id="KW-0349">Heme</keyword>